<dbReference type="OrthoDB" id="9814129at2"/>
<dbReference type="AlphaFoldDB" id="A0A4P8IYE5"/>
<dbReference type="InterPro" id="IPR011990">
    <property type="entry name" value="TPR-like_helical_dom_sf"/>
</dbReference>
<keyword evidence="2" id="KW-1185">Reference proteome</keyword>
<sequence length="420" mass="47613">MQHNLDNVTNAYAEHLRAMNYESAIQLSRALRAAGQADEAIHLLERWADRAENAMQRAQLGIDMNFLGMFERAEPLLKDAVSDLSSDTDVYIANSELAISQYSLGKFHEAHRLFRALRDKDGCSTLVRYLYHGQTEDQIKWIEDKVPSLSESLAGKRVAIVMEGGVGDLIMYARYLQAMKEEGAHAVYFLAARSLHGVLKSDDCIRVVEDTSAAMRECDYITWTFNLFARYQRNPYFPSVADAYIEPPANHELPPHVQACLDQGSGRFRVGVIWRSSTGVRHEPFRSVELSKLEVLLQSRACRFFSLQMDGLSPDEHALLERHEAIDLGTHIQSFSDTAHILRQLDLLIAIDTGPVHLAGALGRPVWLLLSQACDSRWYDCQRFTPWYASMRLFRQRRLGDWSTPLEEMARSLACESSSA</sequence>
<dbReference type="Proteomes" id="UP000298656">
    <property type="component" value="Chromosome 2"/>
</dbReference>
<gene>
    <name evidence="1" type="ORF">FAZ95_36675</name>
</gene>
<dbReference type="EMBL" id="CP040078">
    <property type="protein sequence ID" value="QCP54448.1"/>
    <property type="molecule type" value="Genomic_DNA"/>
</dbReference>
<accession>A0A4P8IYE5</accession>
<proteinExistence type="predicted"/>
<dbReference type="KEGG" id="tvl:FAZ95_36675"/>
<dbReference type="Gene3D" id="3.40.50.2000">
    <property type="entry name" value="Glycogen Phosphorylase B"/>
    <property type="match status" value="1"/>
</dbReference>
<dbReference type="GO" id="GO:0016740">
    <property type="term" value="F:transferase activity"/>
    <property type="evidence" value="ECO:0007669"/>
    <property type="project" value="UniProtKB-KW"/>
</dbReference>
<name>A0A4P8IYE5_9BURK</name>
<reference evidence="1 2" key="1">
    <citation type="submission" date="2019-05" db="EMBL/GenBank/DDBJ databases">
        <title>Burkholderia sp. DHOD12, isolated from subtropical forest soil.</title>
        <authorList>
            <person name="Gao Z.-H."/>
            <person name="Qiu L.-H."/>
        </authorList>
    </citation>
    <scope>NUCLEOTIDE SEQUENCE [LARGE SCALE GENOMIC DNA]</scope>
    <source>
        <strain evidence="1 2">DHOD12</strain>
    </source>
</reference>
<dbReference type="Gene3D" id="1.25.40.10">
    <property type="entry name" value="Tetratricopeptide repeat domain"/>
    <property type="match status" value="1"/>
</dbReference>
<dbReference type="SUPFAM" id="SSF48452">
    <property type="entry name" value="TPR-like"/>
    <property type="match status" value="1"/>
</dbReference>
<keyword evidence="1" id="KW-0808">Transferase</keyword>
<dbReference type="SUPFAM" id="SSF53756">
    <property type="entry name" value="UDP-Glycosyltransferase/glycogen phosphorylase"/>
    <property type="match status" value="1"/>
</dbReference>
<organism evidence="1 2">
    <name type="scientific">Trinickia violacea</name>
    <dbReference type="NCBI Taxonomy" id="2571746"/>
    <lineage>
        <taxon>Bacteria</taxon>
        <taxon>Pseudomonadati</taxon>
        <taxon>Pseudomonadota</taxon>
        <taxon>Betaproteobacteria</taxon>
        <taxon>Burkholderiales</taxon>
        <taxon>Burkholderiaceae</taxon>
        <taxon>Trinickia</taxon>
    </lineage>
</organism>
<evidence type="ECO:0000313" key="1">
    <source>
        <dbReference type="EMBL" id="QCP54448.1"/>
    </source>
</evidence>
<protein>
    <submittedName>
        <fullName evidence="1">Glycosyltransferase family 9 protein</fullName>
    </submittedName>
</protein>
<dbReference type="RefSeq" id="WP_137337213.1">
    <property type="nucleotide sequence ID" value="NZ_CP040078.1"/>
</dbReference>
<evidence type="ECO:0000313" key="2">
    <source>
        <dbReference type="Proteomes" id="UP000298656"/>
    </source>
</evidence>